<name>A0ACB7TAL2_HYAAI</name>
<sequence>MLEYARDWLTRPKERDEALELLFKSVCVNRRQLRWQKNEELERSINISARTNADMQSESQTTVGARGVPDSEGASASDELPCGMPRSRCPARSLARRRCQQLPTSTFHICVSISRLPQIRASKSPCIPSAFRDRAPAARPSHRAELDVV</sequence>
<evidence type="ECO:0000313" key="1">
    <source>
        <dbReference type="EMBL" id="KAH6943988.1"/>
    </source>
</evidence>
<protein>
    <submittedName>
        <fullName evidence="1">Uncharacterized protein</fullName>
    </submittedName>
</protein>
<dbReference type="EMBL" id="CM023481">
    <property type="protein sequence ID" value="KAH6943988.1"/>
    <property type="molecule type" value="Genomic_DNA"/>
</dbReference>
<proteinExistence type="predicted"/>
<dbReference type="Proteomes" id="UP000821845">
    <property type="component" value="Chromosome 1"/>
</dbReference>
<keyword evidence="2" id="KW-1185">Reference proteome</keyword>
<comment type="caution">
    <text evidence="1">The sequence shown here is derived from an EMBL/GenBank/DDBJ whole genome shotgun (WGS) entry which is preliminary data.</text>
</comment>
<accession>A0ACB7TAL2</accession>
<gene>
    <name evidence="1" type="ORF">HPB50_001097</name>
</gene>
<reference evidence="1" key="1">
    <citation type="submission" date="2020-05" db="EMBL/GenBank/DDBJ databases">
        <title>Large-scale comparative analyses of tick genomes elucidate their genetic diversity and vector capacities.</title>
        <authorList>
            <person name="Jia N."/>
            <person name="Wang J."/>
            <person name="Shi W."/>
            <person name="Du L."/>
            <person name="Sun Y."/>
            <person name="Zhan W."/>
            <person name="Jiang J."/>
            <person name="Wang Q."/>
            <person name="Zhang B."/>
            <person name="Ji P."/>
            <person name="Sakyi L.B."/>
            <person name="Cui X."/>
            <person name="Yuan T."/>
            <person name="Jiang B."/>
            <person name="Yang W."/>
            <person name="Lam T.T.-Y."/>
            <person name="Chang Q."/>
            <person name="Ding S."/>
            <person name="Wang X."/>
            <person name="Zhu J."/>
            <person name="Ruan X."/>
            <person name="Zhao L."/>
            <person name="Wei J."/>
            <person name="Que T."/>
            <person name="Du C."/>
            <person name="Cheng J."/>
            <person name="Dai P."/>
            <person name="Han X."/>
            <person name="Huang E."/>
            <person name="Gao Y."/>
            <person name="Liu J."/>
            <person name="Shao H."/>
            <person name="Ye R."/>
            <person name="Li L."/>
            <person name="Wei W."/>
            <person name="Wang X."/>
            <person name="Wang C."/>
            <person name="Yang T."/>
            <person name="Huo Q."/>
            <person name="Li W."/>
            <person name="Guo W."/>
            <person name="Chen H."/>
            <person name="Zhou L."/>
            <person name="Ni X."/>
            <person name="Tian J."/>
            <person name="Zhou Y."/>
            <person name="Sheng Y."/>
            <person name="Liu T."/>
            <person name="Pan Y."/>
            <person name="Xia L."/>
            <person name="Li J."/>
            <person name="Zhao F."/>
            <person name="Cao W."/>
        </authorList>
    </citation>
    <scope>NUCLEOTIDE SEQUENCE</scope>
    <source>
        <strain evidence="1">Hyas-2018</strain>
    </source>
</reference>
<organism evidence="1 2">
    <name type="scientific">Hyalomma asiaticum</name>
    <name type="common">Tick</name>
    <dbReference type="NCBI Taxonomy" id="266040"/>
    <lineage>
        <taxon>Eukaryota</taxon>
        <taxon>Metazoa</taxon>
        <taxon>Ecdysozoa</taxon>
        <taxon>Arthropoda</taxon>
        <taxon>Chelicerata</taxon>
        <taxon>Arachnida</taxon>
        <taxon>Acari</taxon>
        <taxon>Parasitiformes</taxon>
        <taxon>Ixodida</taxon>
        <taxon>Ixodoidea</taxon>
        <taxon>Ixodidae</taxon>
        <taxon>Hyalomminae</taxon>
        <taxon>Hyalomma</taxon>
    </lineage>
</organism>
<evidence type="ECO:0000313" key="2">
    <source>
        <dbReference type="Proteomes" id="UP000821845"/>
    </source>
</evidence>